<dbReference type="EMBL" id="CM009752">
    <property type="protein sequence ID" value="PUZ59619.1"/>
    <property type="molecule type" value="Genomic_DNA"/>
</dbReference>
<sequence>MSREIAKDLADRLVEIRKDNLKWYDTKTKLHERNPDGYTKPKQAVVGGVVRSYKFSYEEGKEIAQGSMKIMFSTDASCECDVTVVILNDSEAHAGVTGERIVHNTRKLSDFNESIIEAYFSAYCDDISKWIVVYEKFDSYFHDESQNAIPRICEEADRSSLTDFWRENLRSLVRVLAASSKKNVMHGGLSSASSYAISAGTIKLINVARREK</sequence>
<accession>A0A2T7DVK7</accession>
<dbReference type="Gramene" id="PUZ59619">
    <property type="protein sequence ID" value="PUZ59619"/>
    <property type="gene ID" value="GQ55_4G057200"/>
</dbReference>
<protein>
    <submittedName>
        <fullName evidence="1">Uncharacterized protein</fullName>
    </submittedName>
</protein>
<dbReference type="EMBL" id="CM009752">
    <property type="protein sequence ID" value="PUZ59621.1"/>
    <property type="molecule type" value="Genomic_DNA"/>
</dbReference>
<evidence type="ECO:0000313" key="4">
    <source>
        <dbReference type="EMBL" id="PUZ59621.1"/>
    </source>
</evidence>
<evidence type="ECO:0000313" key="2">
    <source>
        <dbReference type="EMBL" id="PUZ59618.1"/>
    </source>
</evidence>
<dbReference type="Gramene" id="PUZ59616">
    <property type="protein sequence ID" value="PUZ59616"/>
    <property type="gene ID" value="GQ55_4G056800"/>
</dbReference>
<reference evidence="1 5" key="1">
    <citation type="submission" date="2018-04" db="EMBL/GenBank/DDBJ databases">
        <title>WGS assembly of Panicum hallii var. hallii HAL2.</title>
        <authorList>
            <person name="Lovell J."/>
            <person name="Jenkins J."/>
            <person name="Lowry D."/>
            <person name="Mamidi S."/>
            <person name="Sreedasyam A."/>
            <person name="Weng X."/>
            <person name="Barry K."/>
            <person name="Bonette J."/>
            <person name="Campitelli B."/>
            <person name="Daum C."/>
            <person name="Gordon S."/>
            <person name="Gould B."/>
            <person name="Lipzen A."/>
            <person name="MacQueen A."/>
            <person name="Palacio-Mejia J."/>
            <person name="Plott C."/>
            <person name="Shakirov E."/>
            <person name="Shu S."/>
            <person name="Yoshinaga Y."/>
            <person name="Zane M."/>
            <person name="Rokhsar D."/>
            <person name="Grimwood J."/>
            <person name="Schmutz J."/>
            <person name="Juenger T."/>
        </authorList>
    </citation>
    <scope>NUCLEOTIDE SEQUENCE [LARGE SCALE GENOMIC DNA]</scope>
    <source>
        <strain evidence="5">cv. HAL2</strain>
        <strain evidence="1">HAL2</strain>
    </source>
</reference>
<evidence type="ECO:0000313" key="1">
    <source>
        <dbReference type="EMBL" id="PUZ59616.1"/>
    </source>
</evidence>
<name>A0A2T7DVK7_9POAL</name>
<dbReference type="Proteomes" id="UP000244336">
    <property type="component" value="Chromosome 4"/>
</dbReference>
<dbReference type="Gramene" id="PUZ59618">
    <property type="protein sequence ID" value="PUZ59618"/>
    <property type="gene ID" value="GQ55_4G057000"/>
</dbReference>
<dbReference type="Gramene" id="PUZ59621">
    <property type="protein sequence ID" value="PUZ59621"/>
    <property type="gene ID" value="GQ55_4G057300"/>
</dbReference>
<dbReference type="EMBL" id="CM009752">
    <property type="protein sequence ID" value="PUZ59618.1"/>
    <property type="molecule type" value="Genomic_DNA"/>
</dbReference>
<dbReference type="AlphaFoldDB" id="A0A2T7DVK7"/>
<keyword evidence="5" id="KW-1185">Reference proteome</keyword>
<dbReference type="EMBL" id="CM009752">
    <property type="protein sequence ID" value="PUZ59616.1"/>
    <property type="molecule type" value="Genomic_DNA"/>
</dbReference>
<evidence type="ECO:0000313" key="5">
    <source>
        <dbReference type="Proteomes" id="UP000244336"/>
    </source>
</evidence>
<organism evidence="1 5">
    <name type="scientific">Panicum hallii var. hallii</name>
    <dbReference type="NCBI Taxonomy" id="1504633"/>
    <lineage>
        <taxon>Eukaryota</taxon>
        <taxon>Viridiplantae</taxon>
        <taxon>Streptophyta</taxon>
        <taxon>Embryophyta</taxon>
        <taxon>Tracheophyta</taxon>
        <taxon>Spermatophyta</taxon>
        <taxon>Magnoliopsida</taxon>
        <taxon>Liliopsida</taxon>
        <taxon>Poales</taxon>
        <taxon>Poaceae</taxon>
        <taxon>PACMAD clade</taxon>
        <taxon>Panicoideae</taxon>
        <taxon>Panicodae</taxon>
        <taxon>Paniceae</taxon>
        <taxon>Panicinae</taxon>
        <taxon>Panicum</taxon>
        <taxon>Panicum sect. Panicum</taxon>
    </lineage>
</organism>
<evidence type="ECO:0000313" key="3">
    <source>
        <dbReference type="EMBL" id="PUZ59619.1"/>
    </source>
</evidence>
<proteinExistence type="predicted"/>
<gene>
    <name evidence="1" type="ORF">GQ55_4G056800</name>
    <name evidence="2" type="ORF">GQ55_4G057000</name>
    <name evidence="3" type="ORF">GQ55_4G057200</name>
    <name evidence="4" type="ORF">GQ55_4G057300</name>
</gene>